<comment type="caution">
    <text evidence="1">The sequence shown here is derived from an EMBL/GenBank/DDBJ whole genome shotgun (WGS) entry which is preliminary data.</text>
</comment>
<dbReference type="Proteomes" id="UP000031549">
    <property type="component" value="Unassembled WGS sequence"/>
</dbReference>
<keyword evidence="2" id="KW-1185">Reference proteome</keyword>
<name>A0A846HLW6_9CYAN</name>
<dbReference type="InterPro" id="IPR025132">
    <property type="entry name" value="DUF4058"/>
</dbReference>
<evidence type="ECO:0000313" key="1">
    <source>
        <dbReference type="EMBL" id="NEU77438.1"/>
    </source>
</evidence>
<dbReference type="EMBL" id="JTCM02000200">
    <property type="protein sequence ID" value="NEU77438.1"/>
    <property type="molecule type" value="Genomic_DNA"/>
</dbReference>
<accession>A0A846HLW6</accession>
<dbReference type="Pfam" id="PF13267">
    <property type="entry name" value="DUF4058"/>
    <property type="match status" value="1"/>
</dbReference>
<dbReference type="AlphaFoldDB" id="A0A846HLW6"/>
<protein>
    <submittedName>
        <fullName evidence="1">DUF4058 family protein</fullName>
    </submittedName>
</protein>
<sequence>MKAVHFCLLFVNPLLLPDPDAVLDLQAALNAIYSEAGYDLSIDYNKLPPPPAFSKTDIEWMQARLADY</sequence>
<organism evidence="1 2">
    <name type="scientific">Hassallia byssoidea VB512170</name>
    <dbReference type="NCBI Taxonomy" id="1304833"/>
    <lineage>
        <taxon>Bacteria</taxon>
        <taxon>Bacillati</taxon>
        <taxon>Cyanobacteriota</taxon>
        <taxon>Cyanophyceae</taxon>
        <taxon>Nostocales</taxon>
        <taxon>Tolypothrichaceae</taxon>
        <taxon>Hassallia</taxon>
    </lineage>
</organism>
<reference evidence="1 2" key="1">
    <citation type="journal article" date="2015" name="Genome Announc.">
        <title>Draft Genome Sequence of Cyanobacterium Hassallia byssoidea Strain VB512170, Isolated from Monuments in India.</title>
        <authorList>
            <person name="Singh D."/>
            <person name="Chandrababunaidu M.M."/>
            <person name="Panda A."/>
            <person name="Sen D."/>
            <person name="Bhattacharyya S."/>
            <person name="Adhikary S.P."/>
            <person name="Tripathy S."/>
        </authorList>
    </citation>
    <scope>NUCLEOTIDE SEQUENCE [LARGE SCALE GENOMIC DNA]</scope>
    <source>
        <strain evidence="1 2">VB512170</strain>
    </source>
</reference>
<evidence type="ECO:0000313" key="2">
    <source>
        <dbReference type="Proteomes" id="UP000031549"/>
    </source>
</evidence>
<proteinExistence type="predicted"/>
<gene>
    <name evidence="1" type="ORF">PI95_034520</name>
</gene>